<proteinExistence type="predicted"/>
<evidence type="ECO:0000256" key="6">
    <source>
        <dbReference type="ARBA" id="ARBA00023180"/>
    </source>
</evidence>
<dbReference type="AlphaFoldDB" id="A0A7N4V6S9"/>
<evidence type="ECO:0000313" key="10">
    <source>
        <dbReference type="Proteomes" id="UP000007648"/>
    </source>
</evidence>
<dbReference type="Pfam" id="PF00089">
    <property type="entry name" value="Trypsin"/>
    <property type="match status" value="2"/>
</dbReference>
<dbReference type="PANTHER" id="PTHR24253:SF159">
    <property type="entry name" value="SERINE PROTEASE 42"/>
    <property type="match status" value="1"/>
</dbReference>
<feature type="chain" id="PRO_5029501153" description="Peptidase S1 domain-containing protein" evidence="7">
    <location>
        <begin position="16"/>
        <end position="330"/>
    </location>
</feature>
<dbReference type="CDD" id="cd00190">
    <property type="entry name" value="Tryp_SPc"/>
    <property type="match status" value="1"/>
</dbReference>
<dbReference type="GeneTree" id="ENSGT00940000162519"/>
<name>A0A7N4V6S9_SARHA</name>
<organism evidence="9 10">
    <name type="scientific">Sarcophilus harrisii</name>
    <name type="common">Tasmanian devil</name>
    <name type="synonym">Sarcophilus laniarius</name>
    <dbReference type="NCBI Taxonomy" id="9305"/>
    <lineage>
        <taxon>Eukaryota</taxon>
        <taxon>Metazoa</taxon>
        <taxon>Chordata</taxon>
        <taxon>Craniata</taxon>
        <taxon>Vertebrata</taxon>
        <taxon>Euteleostomi</taxon>
        <taxon>Mammalia</taxon>
        <taxon>Metatheria</taxon>
        <taxon>Dasyuromorphia</taxon>
        <taxon>Dasyuridae</taxon>
        <taxon>Sarcophilus</taxon>
    </lineage>
</organism>
<evidence type="ECO:0000256" key="3">
    <source>
        <dbReference type="ARBA" id="ARBA00022801"/>
    </source>
</evidence>
<dbReference type="SMART" id="SM00020">
    <property type="entry name" value="Tryp_SPc"/>
    <property type="match status" value="1"/>
</dbReference>
<dbReference type="InParanoid" id="A0A7N4V6S9"/>
<evidence type="ECO:0000313" key="9">
    <source>
        <dbReference type="Ensembl" id="ENSSHAP00000043566.1"/>
    </source>
</evidence>
<keyword evidence="4" id="KW-0720">Serine protease</keyword>
<accession>A0A7N4V6S9</accession>
<reference evidence="9 10" key="1">
    <citation type="journal article" date="2011" name="Proc. Natl. Acad. Sci. U.S.A.">
        <title>Genetic diversity and population structure of the endangered marsupial Sarcophilus harrisii (Tasmanian devil).</title>
        <authorList>
            <person name="Miller W."/>
            <person name="Hayes V.M."/>
            <person name="Ratan A."/>
            <person name="Petersen D.C."/>
            <person name="Wittekindt N.E."/>
            <person name="Miller J."/>
            <person name="Walenz B."/>
            <person name="Knight J."/>
            <person name="Qi J."/>
            <person name="Zhao F."/>
            <person name="Wang Q."/>
            <person name="Bedoya-Reina O.C."/>
            <person name="Katiyar N."/>
            <person name="Tomsho L.P."/>
            <person name="Kasson L.M."/>
            <person name="Hardie R.A."/>
            <person name="Woodbridge P."/>
            <person name="Tindall E.A."/>
            <person name="Bertelsen M.F."/>
            <person name="Dixon D."/>
            <person name="Pyecroft S."/>
            <person name="Helgen K.M."/>
            <person name="Lesk A.M."/>
            <person name="Pringle T.H."/>
            <person name="Patterson N."/>
            <person name="Zhang Y."/>
            <person name="Kreiss A."/>
            <person name="Woods G.M."/>
            <person name="Jones M.E."/>
            <person name="Schuster S.C."/>
        </authorList>
    </citation>
    <scope>NUCLEOTIDE SEQUENCE [LARGE SCALE GENOMIC DNA]</scope>
</reference>
<dbReference type="SUPFAM" id="SSF50494">
    <property type="entry name" value="Trypsin-like serine proteases"/>
    <property type="match status" value="1"/>
</dbReference>
<dbReference type="GO" id="GO:0004252">
    <property type="term" value="F:serine-type endopeptidase activity"/>
    <property type="evidence" value="ECO:0007669"/>
    <property type="project" value="InterPro"/>
</dbReference>
<dbReference type="Proteomes" id="UP000007648">
    <property type="component" value="Unassembled WGS sequence"/>
</dbReference>
<dbReference type="PROSITE" id="PS50240">
    <property type="entry name" value="TRYPSIN_DOM"/>
    <property type="match status" value="1"/>
</dbReference>
<dbReference type="InterPro" id="IPR018114">
    <property type="entry name" value="TRYPSIN_HIS"/>
</dbReference>
<dbReference type="InterPro" id="IPR001254">
    <property type="entry name" value="Trypsin_dom"/>
</dbReference>
<evidence type="ECO:0000256" key="1">
    <source>
        <dbReference type="ARBA" id="ARBA00022670"/>
    </source>
</evidence>
<dbReference type="GO" id="GO:0006508">
    <property type="term" value="P:proteolysis"/>
    <property type="evidence" value="ECO:0007669"/>
    <property type="project" value="UniProtKB-KW"/>
</dbReference>
<keyword evidence="6" id="KW-0325">Glycoprotein</keyword>
<dbReference type="PROSITE" id="PS00134">
    <property type="entry name" value="TRYPSIN_HIS"/>
    <property type="match status" value="1"/>
</dbReference>
<dbReference type="FunFam" id="2.40.10.10:FF:000060">
    <property type="entry name" value="Acrosin"/>
    <property type="match status" value="1"/>
</dbReference>
<keyword evidence="3" id="KW-0378">Hydrolase</keyword>
<reference evidence="9" key="2">
    <citation type="submission" date="2025-08" db="UniProtKB">
        <authorList>
            <consortium name="Ensembl"/>
        </authorList>
    </citation>
    <scope>IDENTIFICATION</scope>
</reference>
<sequence>MCWASLGLLLPLLMGAQDYSEGGGEVCGGRRSGGGWPWQAKLVYRAKYWCGATLISPSWVLTAAHCFHNQTKKPQLWKVHLGSKKIRPHRLDANQFYERPISKIILYPYYRRNPSRDIALAKMSSPISFKKTVQPICLPTSLKDFQNVTSCWLAGWGKTLDKQCENEAPLWPSLPPPDILSPFPFQFNPMNALKKKKILYPCPLCLTPSFFFQGDSGGPLSCQINGTWHLAGIVIWELSYDYTNLPGVYINVSIYTPWILKTINSSTADRQSSGIFCTFLVLLAWIFLGPFTSSLMNLSQVLKIKVLLFPGTLAPSHPTASLLCSHCWDS</sequence>
<dbReference type="InterPro" id="IPR001314">
    <property type="entry name" value="Peptidase_S1A"/>
</dbReference>
<evidence type="ECO:0000256" key="2">
    <source>
        <dbReference type="ARBA" id="ARBA00022729"/>
    </source>
</evidence>
<dbReference type="Gene3D" id="2.40.10.10">
    <property type="entry name" value="Trypsin-like serine proteases"/>
    <property type="match status" value="2"/>
</dbReference>
<protein>
    <recommendedName>
        <fullName evidence="8">Peptidase S1 domain-containing protein</fullName>
    </recommendedName>
</protein>
<feature type="domain" description="Peptidase S1" evidence="8">
    <location>
        <begin position="26"/>
        <end position="264"/>
    </location>
</feature>
<keyword evidence="5" id="KW-1015">Disulfide bond</keyword>
<dbReference type="Ensembl" id="ENSSHAT00000043321.1">
    <property type="protein sequence ID" value="ENSSHAP00000043566.1"/>
    <property type="gene ID" value="ENSSHAG00000027543.1"/>
</dbReference>
<dbReference type="PRINTS" id="PR00722">
    <property type="entry name" value="CHYMOTRYPSIN"/>
</dbReference>
<keyword evidence="1" id="KW-0645">Protease</keyword>
<feature type="signal peptide" evidence="7">
    <location>
        <begin position="1"/>
        <end position="15"/>
    </location>
</feature>
<evidence type="ECO:0000256" key="5">
    <source>
        <dbReference type="ARBA" id="ARBA00023157"/>
    </source>
</evidence>
<evidence type="ECO:0000259" key="8">
    <source>
        <dbReference type="PROSITE" id="PS50240"/>
    </source>
</evidence>
<dbReference type="InterPro" id="IPR043504">
    <property type="entry name" value="Peptidase_S1_PA_chymotrypsin"/>
</dbReference>
<reference evidence="9" key="3">
    <citation type="submission" date="2025-09" db="UniProtKB">
        <authorList>
            <consortium name="Ensembl"/>
        </authorList>
    </citation>
    <scope>IDENTIFICATION</scope>
</reference>
<keyword evidence="10" id="KW-1185">Reference proteome</keyword>
<keyword evidence="2 7" id="KW-0732">Signal</keyword>
<evidence type="ECO:0000256" key="4">
    <source>
        <dbReference type="ARBA" id="ARBA00022825"/>
    </source>
</evidence>
<dbReference type="InterPro" id="IPR009003">
    <property type="entry name" value="Peptidase_S1_PA"/>
</dbReference>
<evidence type="ECO:0000256" key="7">
    <source>
        <dbReference type="SAM" id="SignalP"/>
    </source>
</evidence>
<dbReference type="PANTHER" id="PTHR24253">
    <property type="entry name" value="TRANSMEMBRANE PROTEASE SERINE"/>
    <property type="match status" value="1"/>
</dbReference>